<reference evidence="1 2" key="1">
    <citation type="submission" date="2013-10" db="EMBL/GenBank/DDBJ databases">
        <authorList>
            <person name="Wang G."/>
            <person name="Zhuang W."/>
        </authorList>
    </citation>
    <scope>NUCLEOTIDE SEQUENCE [LARGE SCALE GENOMIC DNA]</scope>
    <source>
        <strain evidence="1 2">DSM 20118</strain>
    </source>
</reference>
<comment type="caution">
    <text evidence="1">The sequence shown here is derived from an EMBL/GenBank/DDBJ whole genome shotgun (WGS) entry which is preliminary data.</text>
</comment>
<keyword evidence="2" id="KW-1185">Reference proteome</keyword>
<gene>
    <name evidence="1" type="ORF">Q760_03475</name>
</gene>
<accession>A0A0A0B2U8</accession>
<name>A0A0A0B2U8_9CELL</name>
<dbReference type="AlphaFoldDB" id="A0A0A0B2U8"/>
<evidence type="ECO:0000313" key="1">
    <source>
        <dbReference type="EMBL" id="KGM01165.1"/>
    </source>
</evidence>
<dbReference type="OrthoDB" id="4829084at2"/>
<dbReference type="InterPro" id="IPR045436">
    <property type="entry name" value="DUF6507"/>
</dbReference>
<dbReference type="EMBL" id="AXNT01000128">
    <property type="protein sequence ID" value="KGM01165.1"/>
    <property type="molecule type" value="Genomic_DNA"/>
</dbReference>
<dbReference type="STRING" id="1408250.Q760_03475"/>
<sequence length="121" mass="12876">MTHWKIKPADVQAVLRGVNTDAEELGKALDEKKFQGVLDGLLWGGPLTQDVPAAVNAVLGDQSANLRNIGNRINAGVVGVSNAVIAYNNGQEDMAGSYQAELLKSAESGDFSYFVEHGYKA</sequence>
<organism evidence="1 2">
    <name type="scientific">Cellulomonas cellasea DSM 20118</name>
    <dbReference type="NCBI Taxonomy" id="1408250"/>
    <lineage>
        <taxon>Bacteria</taxon>
        <taxon>Bacillati</taxon>
        <taxon>Actinomycetota</taxon>
        <taxon>Actinomycetes</taxon>
        <taxon>Micrococcales</taxon>
        <taxon>Cellulomonadaceae</taxon>
        <taxon>Cellulomonas</taxon>
    </lineage>
</organism>
<protein>
    <submittedName>
        <fullName evidence="1">Uncharacterized protein</fullName>
    </submittedName>
</protein>
<evidence type="ECO:0000313" key="2">
    <source>
        <dbReference type="Proteomes" id="UP000029833"/>
    </source>
</evidence>
<dbReference type="RefSeq" id="WP_034633392.1">
    <property type="nucleotide sequence ID" value="NZ_AXNT01000128.1"/>
</dbReference>
<proteinExistence type="predicted"/>
<dbReference type="Pfam" id="PF20117">
    <property type="entry name" value="DUF6507"/>
    <property type="match status" value="1"/>
</dbReference>
<dbReference type="Proteomes" id="UP000029833">
    <property type="component" value="Unassembled WGS sequence"/>
</dbReference>